<dbReference type="AlphaFoldDB" id="A0A4Y1ZUJ5"/>
<dbReference type="GO" id="GO:0012505">
    <property type="term" value="C:endomembrane system"/>
    <property type="evidence" value="ECO:0007669"/>
    <property type="project" value="TreeGrafter"/>
</dbReference>
<dbReference type="OrthoDB" id="6428749at2759"/>
<keyword evidence="1" id="KW-0378">Hydrolase</keyword>
<dbReference type="EMBL" id="BGPR01153166">
    <property type="protein sequence ID" value="GBL66570.1"/>
    <property type="molecule type" value="Genomic_DNA"/>
</dbReference>
<accession>A0A4Y1ZUJ5</accession>
<dbReference type="SUPFAM" id="SSF75304">
    <property type="entry name" value="Amidase signature (AS) enzymes"/>
    <property type="match status" value="1"/>
</dbReference>
<comment type="caution">
    <text evidence="1">The sequence shown here is derived from an EMBL/GenBank/DDBJ whole genome shotgun (WGS) entry which is preliminary data.</text>
</comment>
<feature type="non-terminal residue" evidence="1">
    <location>
        <position position="103"/>
    </location>
</feature>
<protein>
    <submittedName>
        <fullName evidence="1">Fatty-acid amide hydrolase 2-A</fullName>
    </submittedName>
</protein>
<sequence length="103" mass="11501">MGKTEKLPAINNKILLIPAVELAEKIRKRQLSCEEIMKVYVERAKSVHPFVNAAVDERYEEAIKDAKEVDKFLASGVKSEEDIAKETPLLGVPFSCKETIGIT</sequence>
<name>A0A4Y1ZUJ5_ARAVE</name>
<organism evidence="1 2">
    <name type="scientific">Araneus ventricosus</name>
    <name type="common">Orbweaver spider</name>
    <name type="synonym">Epeira ventricosa</name>
    <dbReference type="NCBI Taxonomy" id="182803"/>
    <lineage>
        <taxon>Eukaryota</taxon>
        <taxon>Metazoa</taxon>
        <taxon>Ecdysozoa</taxon>
        <taxon>Arthropoda</taxon>
        <taxon>Chelicerata</taxon>
        <taxon>Arachnida</taxon>
        <taxon>Araneae</taxon>
        <taxon>Araneomorphae</taxon>
        <taxon>Entelegynae</taxon>
        <taxon>Araneoidea</taxon>
        <taxon>Araneidae</taxon>
        <taxon>Araneus</taxon>
    </lineage>
</organism>
<dbReference type="InterPro" id="IPR052739">
    <property type="entry name" value="FAAH2"/>
</dbReference>
<dbReference type="Proteomes" id="UP000499080">
    <property type="component" value="Unassembled WGS sequence"/>
</dbReference>
<reference evidence="1 2" key="1">
    <citation type="journal article" date="2019" name="Sci. Rep.">
        <title>Orb-weaving spider Araneus ventricosus genome elucidates the spidroin gene catalogue.</title>
        <authorList>
            <person name="Kono N."/>
            <person name="Nakamura H."/>
            <person name="Ohtoshi R."/>
            <person name="Moran D.A.P."/>
            <person name="Shinohara A."/>
            <person name="Yoshida Y."/>
            <person name="Fujiwara M."/>
            <person name="Mori M."/>
            <person name="Tomita M."/>
            <person name="Arakawa K."/>
        </authorList>
    </citation>
    <scope>NUCLEOTIDE SEQUENCE [LARGE SCALE GENOMIC DNA]</scope>
</reference>
<dbReference type="InterPro" id="IPR036928">
    <property type="entry name" value="AS_sf"/>
</dbReference>
<evidence type="ECO:0000313" key="2">
    <source>
        <dbReference type="Proteomes" id="UP000499080"/>
    </source>
</evidence>
<dbReference type="PANTHER" id="PTHR43372">
    <property type="entry name" value="FATTY-ACID AMIDE HYDROLASE"/>
    <property type="match status" value="1"/>
</dbReference>
<dbReference type="PANTHER" id="PTHR43372:SF4">
    <property type="entry name" value="FATTY-ACID AMIDE HYDROLASE 2"/>
    <property type="match status" value="1"/>
</dbReference>
<proteinExistence type="predicted"/>
<evidence type="ECO:0000313" key="1">
    <source>
        <dbReference type="EMBL" id="GBL66570.1"/>
    </source>
</evidence>
<keyword evidence="2" id="KW-1185">Reference proteome</keyword>
<gene>
    <name evidence="1" type="primary">faah2a_1</name>
    <name evidence="1" type="ORF">AVEN_99334_1</name>
</gene>
<dbReference type="GO" id="GO:0016787">
    <property type="term" value="F:hydrolase activity"/>
    <property type="evidence" value="ECO:0007669"/>
    <property type="project" value="UniProtKB-KW"/>
</dbReference>
<dbReference type="Gene3D" id="3.90.1300.10">
    <property type="entry name" value="Amidase signature (AS) domain"/>
    <property type="match status" value="1"/>
</dbReference>